<keyword evidence="2" id="KW-0285">Flavoprotein</keyword>
<dbReference type="InterPro" id="IPR023753">
    <property type="entry name" value="FAD/NAD-binding_dom"/>
</dbReference>
<dbReference type="EMBL" id="CP141615">
    <property type="protein sequence ID" value="WRP16976.1"/>
    <property type="molecule type" value="Genomic_DNA"/>
</dbReference>
<evidence type="ECO:0000313" key="6">
    <source>
        <dbReference type="EMBL" id="WRP16976.1"/>
    </source>
</evidence>
<keyword evidence="3" id="KW-0274">FAD</keyword>
<name>A0ABZ1BW10_9FIRM</name>
<organism evidence="6 7">
    <name type="scientific">Carboxydichorda subterranea</name>
    <dbReference type="NCBI Taxonomy" id="3109565"/>
    <lineage>
        <taxon>Bacteria</taxon>
        <taxon>Bacillati</taxon>
        <taxon>Bacillota</taxon>
        <taxon>Limnochordia</taxon>
        <taxon>Limnochordales</taxon>
        <taxon>Geochordaceae</taxon>
        <taxon>Carboxydichorda</taxon>
    </lineage>
</organism>
<dbReference type="Proteomes" id="UP001332192">
    <property type="component" value="Chromosome"/>
</dbReference>
<comment type="cofactor">
    <cofactor evidence="1">
        <name>FAD</name>
        <dbReference type="ChEBI" id="CHEBI:57692"/>
    </cofactor>
</comment>
<dbReference type="RefSeq" id="WP_324716248.1">
    <property type="nucleotide sequence ID" value="NZ_CP141615.1"/>
</dbReference>
<gene>
    <name evidence="6" type="ORF">U7230_12920</name>
</gene>
<dbReference type="PANTHER" id="PTHR43429:SF3">
    <property type="entry name" value="NITRITE REDUCTASE [NAD(P)H]"/>
    <property type="match status" value="1"/>
</dbReference>
<dbReference type="InterPro" id="IPR041575">
    <property type="entry name" value="Rubredoxin_C"/>
</dbReference>
<dbReference type="InterPro" id="IPR050260">
    <property type="entry name" value="FAD-bd_OxRdtase"/>
</dbReference>
<evidence type="ECO:0000256" key="2">
    <source>
        <dbReference type="ARBA" id="ARBA00022630"/>
    </source>
</evidence>
<proteinExistence type="predicted"/>
<evidence type="ECO:0000259" key="4">
    <source>
        <dbReference type="Pfam" id="PF07992"/>
    </source>
</evidence>
<evidence type="ECO:0000256" key="3">
    <source>
        <dbReference type="ARBA" id="ARBA00022827"/>
    </source>
</evidence>
<evidence type="ECO:0000259" key="5">
    <source>
        <dbReference type="Pfam" id="PF18267"/>
    </source>
</evidence>
<dbReference type="Gene3D" id="3.50.50.60">
    <property type="entry name" value="FAD/NAD(P)-binding domain"/>
    <property type="match status" value="2"/>
</dbReference>
<accession>A0ABZ1BW10</accession>
<dbReference type="PRINTS" id="PR00411">
    <property type="entry name" value="PNDRDTASEI"/>
</dbReference>
<dbReference type="Gene3D" id="3.30.390.30">
    <property type="match status" value="1"/>
</dbReference>
<dbReference type="InterPro" id="IPR036188">
    <property type="entry name" value="FAD/NAD-bd_sf"/>
</dbReference>
<evidence type="ECO:0000313" key="7">
    <source>
        <dbReference type="Proteomes" id="UP001332192"/>
    </source>
</evidence>
<dbReference type="PRINTS" id="PR00368">
    <property type="entry name" value="FADPNR"/>
</dbReference>
<evidence type="ECO:0000256" key="1">
    <source>
        <dbReference type="ARBA" id="ARBA00001974"/>
    </source>
</evidence>
<dbReference type="Pfam" id="PF18267">
    <property type="entry name" value="Rubredoxin_C"/>
    <property type="match status" value="1"/>
</dbReference>
<dbReference type="SUPFAM" id="SSF51905">
    <property type="entry name" value="FAD/NAD(P)-binding domain"/>
    <property type="match status" value="2"/>
</dbReference>
<protein>
    <submittedName>
        <fullName evidence="6">FAD-dependent oxidoreductase</fullName>
    </submittedName>
</protein>
<feature type="domain" description="NADH-rubredoxin oxidoreductase C-terminal" evidence="5">
    <location>
        <begin position="338"/>
        <end position="400"/>
    </location>
</feature>
<dbReference type="Pfam" id="PF07992">
    <property type="entry name" value="Pyr_redox_2"/>
    <property type="match status" value="1"/>
</dbReference>
<keyword evidence="7" id="KW-1185">Reference proteome</keyword>
<dbReference type="PANTHER" id="PTHR43429">
    <property type="entry name" value="PYRIDINE NUCLEOTIDE-DISULFIDE OXIDOREDUCTASE DOMAIN-CONTAINING"/>
    <property type="match status" value="1"/>
</dbReference>
<reference evidence="6 7" key="1">
    <citation type="journal article" date="2024" name="Front. Microbiol.">
        <title>Novel thermophilic genera Geochorda gen. nov. and Carboxydochorda gen. nov. from the deep terrestrial subsurface reveal the ecophysiological diversity in the class Limnochordia.</title>
        <authorList>
            <person name="Karnachuk O.V."/>
            <person name="Lukina A.P."/>
            <person name="Avakyan M.R."/>
            <person name="Kadnikov V.V."/>
            <person name="Begmatov S."/>
            <person name="Beletsky A.V."/>
            <person name="Vlasova K.G."/>
            <person name="Novikov A.A."/>
            <person name="Shcherbakova V.A."/>
            <person name="Mardanov A.V."/>
            <person name="Ravin N.V."/>
        </authorList>
    </citation>
    <scope>NUCLEOTIDE SEQUENCE [LARGE SCALE GENOMIC DNA]</scope>
    <source>
        <strain evidence="6 7">L945</strain>
    </source>
</reference>
<dbReference type="InterPro" id="IPR016156">
    <property type="entry name" value="FAD/NAD-linked_Rdtase_dimer_sf"/>
</dbReference>
<sequence>MGEPRPSRELRRVVIAGNGVAGTLAAETLRKERPDLDVQVVAEEPYPLYNRVALPRLLRGDLPEQRVFMRDPEHHLRMGYAIHFATRIVRVDAAERVVYTSGEREDVLPFDALIVATGGRPSPLRVPGAEPRPEGLVYFQTLDDTRHILDLISRARRAVTVGGSYIAYELTEGLRRRGLEVTWLMRGPHFLRRVLEEQGGLLVDRIAADHGVEVIHGEEVASLVVQGGAVRGVVTTAGRTLEAQVVACGLGLTFSTELLQGSGVEIGKGVRTDETLATNVPGIYAAGDVAEFFDAFLERHHTMGTWDNASTHGRLAALNVLGANQPLREVPSYTSTLFDSTLYVLGLTPEYDPGLESVVRVDMGQRQYRRLFFRGEHLVGAVMIGDRGGRRILKQMIRNREKVPEADRTALLSVQ</sequence>
<feature type="domain" description="FAD/NAD(P)-binding" evidence="4">
    <location>
        <begin position="12"/>
        <end position="313"/>
    </location>
</feature>